<proteinExistence type="predicted"/>
<dbReference type="PROSITE" id="PS50949">
    <property type="entry name" value="HTH_GNTR"/>
    <property type="match status" value="1"/>
</dbReference>
<accession>A0A1H6JJH5</accession>
<dbReference type="AlphaFoldDB" id="A0A1H6JJH5"/>
<dbReference type="InterPro" id="IPR000524">
    <property type="entry name" value="Tscrpt_reg_HTH_GntR"/>
</dbReference>
<name>A0A1H6JJH5_9RHOB</name>
<sequence length="263" mass="28853">MSNLTGPAETATGRARTGRSVVTWAGIRSVIMDRISNGTYPPGSLIPTEQQFAAEFGSARATVNRALTSLAERGVVERRRRVGTRVVLGLEPPPGRVSLPVIRDMVEERGWRFGFSYLGPVDHPAGGEPAERLFRSDPGDLRKFGTLFYCDDRLFGAERHWIDTAALPQLTDTLLRTVTANEWLAHNAPLTQVERIVQARSAGAVGVSRMLRCPADAPLLVYETTLWMGARPVSWAQFSLSPEIRMDVSDCECGAPLIAPPQR</sequence>
<dbReference type="GO" id="GO:0003700">
    <property type="term" value="F:DNA-binding transcription factor activity"/>
    <property type="evidence" value="ECO:0007669"/>
    <property type="project" value="InterPro"/>
</dbReference>
<dbReference type="InterPro" id="IPR011663">
    <property type="entry name" value="UTRA"/>
</dbReference>
<dbReference type="Gene3D" id="1.10.10.10">
    <property type="entry name" value="Winged helix-like DNA-binding domain superfamily/Winged helix DNA-binding domain"/>
    <property type="match status" value="1"/>
</dbReference>
<dbReference type="PRINTS" id="PR00035">
    <property type="entry name" value="HTHGNTR"/>
</dbReference>
<dbReference type="RefSeq" id="WP_177172452.1">
    <property type="nucleotide sequence ID" value="NZ_FNXG01000001.1"/>
</dbReference>
<dbReference type="SUPFAM" id="SSF46785">
    <property type="entry name" value="Winged helix' DNA-binding domain"/>
    <property type="match status" value="1"/>
</dbReference>
<reference evidence="6" key="1">
    <citation type="submission" date="2016-10" db="EMBL/GenBank/DDBJ databases">
        <authorList>
            <person name="Varghese N."/>
            <person name="Submissions S."/>
        </authorList>
    </citation>
    <scope>NUCLEOTIDE SEQUENCE [LARGE SCALE GENOMIC DNA]</scope>
    <source>
        <strain evidence="6">DSM 11593</strain>
    </source>
</reference>
<organism evidence="5 6">
    <name type="scientific">Paracoccus alkenifer</name>
    <dbReference type="NCBI Taxonomy" id="65735"/>
    <lineage>
        <taxon>Bacteria</taxon>
        <taxon>Pseudomonadati</taxon>
        <taxon>Pseudomonadota</taxon>
        <taxon>Alphaproteobacteria</taxon>
        <taxon>Rhodobacterales</taxon>
        <taxon>Paracoccaceae</taxon>
        <taxon>Paracoccus</taxon>
    </lineage>
</organism>
<dbReference type="Proteomes" id="UP000199125">
    <property type="component" value="Unassembled WGS sequence"/>
</dbReference>
<dbReference type="Gene3D" id="3.40.1410.10">
    <property type="entry name" value="Chorismate lyase-like"/>
    <property type="match status" value="1"/>
</dbReference>
<evidence type="ECO:0000256" key="3">
    <source>
        <dbReference type="ARBA" id="ARBA00023163"/>
    </source>
</evidence>
<keyword evidence="1" id="KW-0805">Transcription regulation</keyword>
<dbReference type="SMART" id="SM00345">
    <property type="entry name" value="HTH_GNTR"/>
    <property type="match status" value="1"/>
</dbReference>
<keyword evidence="3" id="KW-0804">Transcription</keyword>
<evidence type="ECO:0000256" key="2">
    <source>
        <dbReference type="ARBA" id="ARBA00023125"/>
    </source>
</evidence>
<dbReference type="InterPro" id="IPR050679">
    <property type="entry name" value="Bact_HTH_transcr_reg"/>
</dbReference>
<evidence type="ECO:0000259" key="4">
    <source>
        <dbReference type="PROSITE" id="PS50949"/>
    </source>
</evidence>
<dbReference type="PANTHER" id="PTHR44846">
    <property type="entry name" value="MANNOSYL-D-GLYCERATE TRANSPORT/METABOLISM SYSTEM REPRESSOR MNGR-RELATED"/>
    <property type="match status" value="1"/>
</dbReference>
<dbReference type="SUPFAM" id="SSF64288">
    <property type="entry name" value="Chorismate lyase-like"/>
    <property type="match status" value="1"/>
</dbReference>
<dbReference type="InterPro" id="IPR036390">
    <property type="entry name" value="WH_DNA-bd_sf"/>
</dbReference>
<dbReference type="Pfam" id="PF07702">
    <property type="entry name" value="UTRA"/>
    <property type="match status" value="1"/>
</dbReference>
<dbReference type="Pfam" id="PF00392">
    <property type="entry name" value="GntR"/>
    <property type="match status" value="1"/>
</dbReference>
<dbReference type="EMBL" id="FNXG01000001">
    <property type="protein sequence ID" value="SEH60979.1"/>
    <property type="molecule type" value="Genomic_DNA"/>
</dbReference>
<keyword evidence="6" id="KW-1185">Reference proteome</keyword>
<dbReference type="STRING" id="65735.SAMN04488075_0343"/>
<dbReference type="InterPro" id="IPR028978">
    <property type="entry name" value="Chorismate_lyase_/UTRA_dom_sf"/>
</dbReference>
<evidence type="ECO:0000256" key="1">
    <source>
        <dbReference type="ARBA" id="ARBA00023015"/>
    </source>
</evidence>
<evidence type="ECO:0000313" key="6">
    <source>
        <dbReference type="Proteomes" id="UP000199125"/>
    </source>
</evidence>
<evidence type="ECO:0000313" key="5">
    <source>
        <dbReference type="EMBL" id="SEH60979.1"/>
    </source>
</evidence>
<protein>
    <submittedName>
        <fullName evidence="5">GntR family transcriptional regulator, histidine utilization repressor</fullName>
    </submittedName>
</protein>
<keyword evidence="2" id="KW-0238">DNA-binding</keyword>
<dbReference type="PANTHER" id="PTHR44846:SF16">
    <property type="entry name" value="TRANSCRIPTIONAL REGULATOR PHNF-RELATED"/>
    <property type="match status" value="1"/>
</dbReference>
<gene>
    <name evidence="5" type="ORF">SAMN04488075_0343</name>
</gene>
<dbReference type="GO" id="GO:0003677">
    <property type="term" value="F:DNA binding"/>
    <property type="evidence" value="ECO:0007669"/>
    <property type="project" value="UniProtKB-KW"/>
</dbReference>
<feature type="domain" description="HTH gntR-type" evidence="4">
    <location>
        <begin position="21"/>
        <end position="89"/>
    </location>
</feature>
<dbReference type="InterPro" id="IPR036388">
    <property type="entry name" value="WH-like_DNA-bd_sf"/>
</dbReference>